<dbReference type="EMBL" id="FNLM01000034">
    <property type="protein sequence ID" value="SDU40564.1"/>
    <property type="molecule type" value="Genomic_DNA"/>
</dbReference>
<dbReference type="GO" id="GO:0005576">
    <property type="term" value="C:extracellular region"/>
    <property type="evidence" value="ECO:0007669"/>
    <property type="project" value="TreeGrafter"/>
</dbReference>
<dbReference type="PROSITE" id="PS51257">
    <property type="entry name" value="PROKAR_LIPOPROTEIN"/>
    <property type="match status" value="1"/>
</dbReference>
<dbReference type="PANTHER" id="PTHR33371">
    <property type="entry name" value="INTERMEMBRANE PHOSPHOLIPID TRANSPORT SYSTEM BINDING PROTEIN MLAD-RELATED"/>
    <property type="match status" value="1"/>
</dbReference>
<dbReference type="InterPro" id="IPR052336">
    <property type="entry name" value="MlaD_Phospholipid_Transporter"/>
</dbReference>
<dbReference type="InterPro" id="IPR003399">
    <property type="entry name" value="Mce/MlaD"/>
</dbReference>
<accession>A0A1H2I900</accession>
<dbReference type="AlphaFoldDB" id="A0A1H2I900"/>
<protein>
    <submittedName>
        <fullName evidence="2">Virulence factor Mce family protein</fullName>
    </submittedName>
</protein>
<dbReference type="OrthoDB" id="4516955at2"/>
<organism evidence="2 3">
    <name type="scientific">Gordonia westfalica</name>
    <dbReference type="NCBI Taxonomy" id="158898"/>
    <lineage>
        <taxon>Bacteria</taxon>
        <taxon>Bacillati</taxon>
        <taxon>Actinomycetota</taxon>
        <taxon>Actinomycetes</taxon>
        <taxon>Mycobacteriales</taxon>
        <taxon>Gordoniaceae</taxon>
        <taxon>Gordonia</taxon>
    </lineage>
</organism>
<dbReference type="RefSeq" id="WP_074849327.1">
    <property type="nucleotide sequence ID" value="NZ_FNLM01000034.1"/>
</dbReference>
<dbReference type="Proteomes" id="UP000183180">
    <property type="component" value="Unassembled WGS sequence"/>
</dbReference>
<dbReference type="NCBIfam" id="TIGR00996">
    <property type="entry name" value="Mtu_fam_mce"/>
    <property type="match status" value="1"/>
</dbReference>
<dbReference type="Pfam" id="PF02470">
    <property type="entry name" value="MlaD"/>
    <property type="match status" value="1"/>
</dbReference>
<dbReference type="InterPro" id="IPR005693">
    <property type="entry name" value="Mce"/>
</dbReference>
<evidence type="ECO:0000313" key="2">
    <source>
        <dbReference type="EMBL" id="SDU40564.1"/>
    </source>
</evidence>
<feature type="domain" description="Mce/MlaD" evidence="1">
    <location>
        <begin position="42"/>
        <end position="115"/>
    </location>
</feature>
<evidence type="ECO:0000313" key="3">
    <source>
        <dbReference type="Proteomes" id="UP000183180"/>
    </source>
</evidence>
<name>A0A1H2I900_9ACTN</name>
<sequence length="367" mass="38718">MLNPQKLRRSTLLVCISLLGILGLSGCSMIPGSWKAAFGQAIEVTAYFDNVAGLYVSNDVAVLGMPVGQVTAVEPQGDRVKVTMTIDNDVPVPADATAAIVNTSIVTTRHVELSPAYEGGPKLEDGSVLKETKAPVSVGELFDAIDGLVVSLKGEGPGPGPLADMIDITSGIATGNGEEIRAALEQLGQASDVVAGNSDALVDIIETIEGLSTTLVKNYPKMTAFSKSVNEVSELLGAQSPGLVATMRNLNQTLQNTTAFLQNNTNTISVSFDRLAALTANLSDYSRQVVETIDVGPLLFQNLSNSISAEQGAWRAQVLLDKSLVDNELLAKFCEAINLQKDGCRTGKLKDFGPDMGIYSAMLELTK</sequence>
<reference evidence="2 3" key="1">
    <citation type="submission" date="2016-10" db="EMBL/GenBank/DDBJ databases">
        <authorList>
            <person name="de Groot N.N."/>
        </authorList>
    </citation>
    <scope>NUCLEOTIDE SEQUENCE [LARGE SCALE GENOMIC DNA]</scope>
    <source>
        <strain evidence="2 3">DSM 44215</strain>
    </source>
</reference>
<proteinExistence type="predicted"/>
<gene>
    <name evidence="2" type="ORF">SAMN04488548_134957</name>
</gene>
<dbReference type="STRING" id="158898.SAMN04488548_134957"/>
<dbReference type="PANTHER" id="PTHR33371:SF4">
    <property type="entry name" value="INTERMEMBRANE PHOSPHOLIPID TRANSPORT SYSTEM BINDING PROTEIN MLAD"/>
    <property type="match status" value="1"/>
</dbReference>
<evidence type="ECO:0000259" key="1">
    <source>
        <dbReference type="Pfam" id="PF02470"/>
    </source>
</evidence>